<protein>
    <submittedName>
        <fullName evidence="2">Prohibitin-like protein, putative</fullName>
    </submittedName>
</protein>
<reference evidence="2 3" key="1">
    <citation type="submission" date="2016-08" db="EMBL/GenBank/DDBJ databases">
        <authorList>
            <consortium name="Pathogen Informatics"/>
        </authorList>
    </citation>
    <scope>NUCLEOTIDE SEQUENCE [LARGE SCALE GENOMIC DNA]</scope>
    <source>
        <strain evidence="2 3">CB</strain>
    </source>
</reference>
<feature type="transmembrane region" description="Helical" evidence="1">
    <location>
        <begin position="106"/>
        <end position="125"/>
    </location>
</feature>
<dbReference type="EMBL" id="LT608159">
    <property type="protein sequence ID" value="SCM02820.1"/>
    <property type="molecule type" value="Genomic_DNA"/>
</dbReference>
<name>A0A1D3LDY3_PLACU</name>
<keyword evidence="1" id="KW-0472">Membrane</keyword>
<sequence length="294" mass="34919">MLNLKMKAKVLGFMNHVKYCKSNSLWGNRYYMNSLGSKRNIISYQQIYKNIILNNDKKSVYQFYYSNEVNKDRKEVAMKYDKDGMENINVEKVDNEARKKNEIKFISVKSISLGIICFITTLFFYCTLQKVPEGYICLLENKEDKTVLPYIYDDLMTFFFNPLKYDVIFMRIIPIHKKYTNIYETVDKKKVQVKLEIKLKPKISFIREIYSSFGINYSTNFIKKELDIDIKNVIKNHKLDTLINLNKNMSYQTNEITADDVIDNIVDRFYDTSIFYKIVILDVLLTFDPVNQEN</sequence>
<dbReference type="Proteomes" id="UP000195489">
    <property type="component" value="Chromosome 7"/>
</dbReference>
<gene>
    <name evidence="2" type="ORF">PCHCB_000139900</name>
</gene>
<evidence type="ECO:0000313" key="3">
    <source>
        <dbReference type="Proteomes" id="UP000195489"/>
    </source>
</evidence>
<evidence type="ECO:0000313" key="2">
    <source>
        <dbReference type="EMBL" id="SCM02820.1"/>
    </source>
</evidence>
<evidence type="ECO:0000256" key="1">
    <source>
        <dbReference type="SAM" id="Phobius"/>
    </source>
</evidence>
<organism evidence="2 3">
    <name type="scientific">Plasmodium chabaudi chabaudi</name>
    <dbReference type="NCBI Taxonomy" id="31271"/>
    <lineage>
        <taxon>Eukaryota</taxon>
        <taxon>Sar</taxon>
        <taxon>Alveolata</taxon>
        <taxon>Apicomplexa</taxon>
        <taxon>Aconoidasida</taxon>
        <taxon>Haemosporida</taxon>
        <taxon>Plasmodiidae</taxon>
        <taxon>Plasmodium</taxon>
        <taxon>Plasmodium (Vinckeia)</taxon>
    </lineage>
</organism>
<dbReference type="AlphaFoldDB" id="A0A1D3LDY3"/>
<keyword evidence="1" id="KW-0812">Transmembrane</keyword>
<proteinExistence type="predicted"/>
<keyword evidence="1" id="KW-1133">Transmembrane helix</keyword>
<accession>A0A1D3LDY3</accession>